<comment type="caution">
    <text evidence="2">The sequence shown here is derived from an EMBL/GenBank/DDBJ whole genome shotgun (WGS) entry which is preliminary data.</text>
</comment>
<feature type="region of interest" description="Disordered" evidence="1">
    <location>
        <begin position="1"/>
        <end position="24"/>
    </location>
</feature>
<keyword evidence="3" id="KW-1185">Reference proteome</keyword>
<proteinExistence type="predicted"/>
<dbReference type="AlphaFoldDB" id="A0A8K1FMN8"/>
<organism evidence="2 3">
    <name type="scientific">Pythium oligandrum</name>
    <name type="common">Mycoparasitic fungus</name>
    <dbReference type="NCBI Taxonomy" id="41045"/>
    <lineage>
        <taxon>Eukaryota</taxon>
        <taxon>Sar</taxon>
        <taxon>Stramenopiles</taxon>
        <taxon>Oomycota</taxon>
        <taxon>Peronosporomycetes</taxon>
        <taxon>Pythiales</taxon>
        <taxon>Pythiaceae</taxon>
        <taxon>Pythium</taxon>
    </lineage>
</organism>
<protein>
    <submittedName>
        <fullName evidence="2">Uncharacterized protein</fullName>
    </submittedName>
</protein>
<dbReference type="EMBL" id="SPLM01000001">
    <property type="protein sequence ID" value="TMW69570.1"/>
    <property type="molecule type" value="Genomic_DNA"/>
</dbReference>
<evidence type="ECO:0000256" key="1">
    <source>
        <dbReference type="SAM" id="MobiDB-lite"/>
    </source>
</evidence>
<gene>
    <name evidence="2" type="ORF">Poli38472_001726</name>
</gene>
<evidence type="ECO:0000313" key="3">
    <source>
        <dbReference type="Proteomes" id="UP000794436"/>
    </source>
</evidence>
<reference evidence="2" key="1">
    <citation type="submission" date="2019-03" db="EMBL/GenBank/DDBJ databases">
        <title>Long read genome sequence of the mycoparasitic Pythium oligandrum ATCC 38472 isolated from sugarbeet rhizosphere.</title>
        <authorList>
            <person name="Gaulin E."/>
        </authorList>
    </citation>
    <scope>NUCLEOTIDE SEQUENCE</scope>
    <source>
        <strain evidence="2">ATCC 38472_TT</strain>
    </source>
</reference>
<dbReference type="Proteomes" id="UP000794436">
    <property type="component" value="Unassembled WGS sequence"/>
</dbReference>
<name>A0A8K1FMN8_PYTOL</name>
<accession>A0A8K1FMN8</accession>
<evidence type="ECO:0000313" key="2">
    <source>
        <dbReference type="EMBL" id="TMW69570.1"/>
    </source>
</evidence>
<sequence>MIRGTRRAFQSARQIVRASKSKNGRRQVHMLLGEESVIGGRQRHAFGRSTTSDTIAKALATAVAGLPSRQVLDALNLLVADLTAEDDDGR</sequence>